<reference evidence="1" key="3">
    <citation type="submission" date="2025-08" db="UniProtKB">
        <authorList>
            <consortium name="Ensembl"/>
        </authorList>
    </citation>
    <scope>IDENTIFICATION</scope>
</reference>
<dbReference type="Ensembl" id="ENSELUT00000068572.2">
    <property type="protein sequence ID" value="ENSELUP00000052350.2"/>
    <property type="gene ID" value="ENSELUG00000033964.2"/>
</dbReference>
<sequence>VVFFTGPEISYKMDASQESPYITELSGEKLRAAEQARTATMEILEDALEKRFYGFPSWYIADIFTTPHALLLKYPLLQFASPKHCHM</sequence>
<dbReference type="InParanoid" id="A0A6Q2XGU9"/>
<proteinExistence type="predicted"/>
<reference evidence="2" key="1">
    <citation type="journal article" date="2014" name="PLoS ONE">
        <title>The genome and linkage map of the northern pike (Esox lucius): conserved synteny revealed between the salmonid sister group and the Neoteleostei.</title>
        <authorList>
            <person name="Rondeau E.B."/>
            <person name="Minkley D.R."/>
            <person name="Leong J.S."/>
            <person name="Messmer A.M."/>
            <person name="Jantzen J.R."/>
            <person name="von Schalburg K.R."/>
            <person name="Lemon C."/>
            <person name="Bird N.H."/>
            <person name="Koop B.F."/>
        </authorList>
    </citation>
    <scope>NUCLEOTIDE SEQUENCE</scope>
</reference>
<protein>
    <submittedName>
        <fullName evidence="1">Uncharacterized protein</fullName>
    </submittedName>
</protein>
<evidence type="ECO:0000313" key="2">
    <source>
        <dbReference type="Proteomes" id="UP000265140"/>
    </source>
</evidence>
<name>A0A6Q2XGU9_ESOLU</name>
<accession>A0A6Q2XGU9</accession>
<reference evidence="1" key="4">
    <citation type="submission" date="2025-09" db="UniProtKB">
        <authorList>
            <consortium name="Ensembl"/>
        </authorList>
    </citation>
    <scope>IDENTIFICATION</scope>
</reference>
<keyword evidence="2" id="KW-1185">Reference proteome</keyword>
<reference evidence="1" key="2">
    <citation type="submission" date="2020-02" db="EMBL/GenBank/DDBJ databases">
        <title>Esox lucius (northern pike) genome, fEsoLuc1, primary haplotype.</title>
        <authorList>
            <person name="Myers G."/>
            <person name="Karagic N."/>
            <person name="Meyer A."/>
            <person name="Pippel M."/>
            <person name="Reichard M."/>
            <person name="Winkler S."/>
            <person name="Tracey A."/>
            <person name="Sims Y."/>
            <person name="Howe K."/>
            <person name="Rhie A."/>
            <person name="Formenti G."/>
            <person name="Durbin R."/>
            <person name="Fedrigo O."/>
            <person name="Jarvis E.D."/>
        </authorList>
    </citation>
    <scope>NUCLEOTIDE SEQUENCE [LARGE SCALE GENOMIC DNA]</scope>
</reference>
<organism evidence="1 2">
    <name type="scientific">Esox lucius</name>
    <name type="common">Northern pike</name>
    <dbReference type="NCBI Taxonomy" id="8010"/>
    <lineage>
        <taxon>Eukaryota</taxon>
        <taxon>Metazoa</taxon>
        <taxon>Chordata</taxon>
        <taxon>Craniata</taxon>
        <taxon>Vertebrata</taxon>
        <taxon>Euteleostomi</taxon>
        <taxon>Actinopterygii</taxon>
        <taxon>Neopterygii</taxon>
        <taxon>Teleostei</taxon>
        <taxon>Protacanthopterygii</taxon>
        <taxon>Esociformes</taxon>
        <taxon>Esocidae</taxon>
        <taxon>Esox</taxon>
    </lineage>
</organism>
<dbReference type="Bgee" id="ENSELUG00000033964">
    <property type="expression patterns" value="Expressed in head kidney and 15 other cell types or tissues"/>
</dbReference>
<dbReference type="Proteomes" id="UP000265140">
    <property type="component" value="Chromosome 9"/>
</dbReference>
<evidence type="ECO:0000313" key="1">
    <source>
        <dbReference type="Ensembl" id="ENSELUP00000052350.2"/>
    </source>
</evidence>
<dbReference type="AlphaFoldDB" id="A0A6Q2XGU9"/>